<accession>A0ABW4XQ51</accession>
<dbReference type="InterPro" id="IPR029787">
    <property type="entry name" value="Nucleotide_cyclase"/>
</dbReference>
<sequence length="629" mass="70758">MNKWLTQWSVMLLAMLMSGMVAAKDDAEWDRLEDLVYRSPPDAVRELSTALNERQHDAESFAFLSALLTDAYSGLRNWEEAERVARLALARLPDTPSEARAHLMTGLAYTLLSRSQYTEARELYGSAIAYAEMAGDADLGAEAHMGMANLLSTLEQNEGALKHIRIAHDFALLSEETRLLGAVVNEMATIYSYMGRHQTAIKYYGEAYDLAAQHGDPVEIAVSLYNLASAYQADEQYQNAIASFEQSYEAAQKMGLREDMAYAQMGLANGWLALQRFSRAERAFLKAERMVADTADPGFAVQLYMTGAEISLGLDKVSEAAVTIKKAVEILEVNPDLEKTWMKQQSLRLQASVLAAQGEYNEAYFRLNRHVDQLVEFYHTEQRDREALLRVAFDVDRHALENQMLEQESALRQMQLEQSQSAQHRWFVWSSVLGLMSLALAASLYWQWRAYRKLQLVTNTDPLTSLYNRLYMVGAIEKMLHPRGIRLPSAFSVMMFEIRGFGLLTEQGKHQFGEDLLVQLSVSASQVLRGNDVLGRLGGERFVVLLPDTDDRRAWRACDRMEDAINQVLQHNLPSSQGLGCRFGVATYTGDDLKAEQLLERAQQAMLTASSEREQTTSEQIDPLISGPV</sequence>
<gene>
    <name evidence="5" type="ORF">ACFSJ3_13165</name>
</gene>
<dbReference type="Gene3D" id="3.30.70.270">
    <property type="match status" value="1"/>
</dbReference>
<dbReference type="PANTHER" id="PTHR33121:SF79">
    <property type="entry name" value="CYCLIC DI-GMP PHOSPHODIESTERASE PDED-RELATED"/>
    <property type="match status" value="1"/>
</dbReference>
<feature type="signal peptide" evidence="3">
    <location>
        <begin position="1"/>
        <end position="23"/>
    </location>
</feature>
<feature type="transmembrane region" description="Helical" evidence="2">
    <location>
        <begin position="426"/>
        <end position="446"/>
    </location>
</feature>
<dbReference type="PANTHER" id="PTHR33121">
    <property type="entry name" value="CYCLIC DI-GMP PHOSPHODIESTERASE PDEF"/>
    <property type="match status" value="1"/>
</dbReference>
<evidence type="ECO:0000256" key="1">
    <source>
        <dbReference type="SAM" id="MobiDB-lite"/>
    </source>
</evidence>
<evidence type="ECO:0000313" key="6">
    <source>
        <dbReference type="Proteomes" id="UP001597380"/>
    </source>
</evidence>
<dbReference type="NCBIfam" id="TIGR00254">
    <property type="entry name" value="GGDEF"/>
    <property type="match status" value="1"/>
</dbReference>
<dbReference type="InterPro" id="IPR019734">
    <property type="entry name" value="TPR_rpt"/>
</dbReference>
<keyword evidence="2" id="KW-0472">Membrane</keyword>
<reference evidence="6" key="1">
    <citation type="journal article" date="2019" name="Int. J. Syst. Evol. Microbiol.">
        <title>The Global Catalogue of Microorganisms (GCM) 10K type strain sequencing project: providing services to taxonomists for standard genome sequencing and annotation.</title>
        <authorList>
            <consortium name="The Broad Institute Genomics Platform"/>
            <consortium name="The Broad Institute Genome Sequencing Center for Infectious Disease"/>
            <person name="Wu L."/>
            <person name="Ma J."/>
        </authorList>
    </citation>
    <scope>NUCLEOTIDE SEQUENCE [LARGE SCALE GENOMIC DNA]</scope>
    <source>
        <strain evidence="6">CGMCC 1.10992</strain>
    </source>
</reference>
<keyword evidence="6" id="KW-1185">Reference proteome</keyword>
<dbReference type="SMART" id="SM00028">
    <property type="entry name" value="TPR"/>
    <property type="match status" value="6"/>
</dbReference>
<dbReference type="PROSITE" id="PS50887">
    <property type="entry name" value="GGDEF"/>
    <property type="match status" value="1"/>
</dbReference>
<dbReference type="SMART" id="SM00267">
    <property type="entry name" value="GGDEF"/>
    <property type="match status" value="1"/>
</dbReference>
<comment type="caution">
    <text evidence="5">The sequence shown here is derived from an EMBL/GenBank/DDBJ whole genome shotgun (WGS) entry which is preliminary data.</text>
</comment>
<dbReference type="Proteomes" id="UP001597380">
    <property type="component" value="Unassembled WGS sequence"/>
</dbReference>
<dbReference type="InterPro" id="IPR011990">
    <property type="entry name" value="TPR-like_helical_dom_sf"/>
</dbReference>
<evidence type="ECO:0000313" key="5">
    <source>
        <dbReference type="EMBL" id="MFD2096940.1"/>
    </source>
</evidence>
<evidence type="ECO:0000256" key="2">
    <source>
        <dbReference type="SAM" id="Phobius"/>
    </source>
</evidence>
<keyword evidence="2" id="KW-1133">Transmembrane helix</keyword>
<evidence type="ECO:0000259" key="4">
    <source>
        <dbReference type="PROSITE" id="PS50887"/>
    </source>
</evidence>
<protein>
    <submittedName>
        <fullName evidence="5">Tetratricopeptide repeat-containing diguanylate cyclase</fullName>
    </submittedName>
</protein>
<keyword evidence="3" id="KW-0732">Signal</keyword>
<dbReference type="EMBL" id="JBHUHT010000014">
    <property type="protein sequence ID" value="MFD2096940.1"/>
    <property type="molecule type" value="Genomic_DNA"/>
</dbReference>
<dbReference type="SUPFAM" id="SSF48452">
    <property type="entry name" value="TPR-like"/>
    <property type="match status" value="2"/>
</dbReference>
<feature type="region of interest" description="Disordered" evidence="1">
    <location>
        <begin position="607"/>
        <end position="629"/>
    </location>
</feature>
<organism evidence="5 6">
    <name type="scientific">Corallincola platygyrae</name>
    <dbReference type="NCBI Taxonomy" id="1193278"/>
    <lineage>
        <taxon>Bacteria</taxon>
        <taxon>Pseudomonadati</taxon>
        <taxon>Pseudomonadota</taxon>
        <taxon>Gammaproteobacteria</taxon>
        <taxon>Alteromonadales</taxon>
        <taxon>Psychromonadaceae</taxon>
        <taxon>Corallincola</taxon>
    </lineage>
</organism>
<dbReference type="Gene3D" id="1.25.40.10">
    <property type="entry name" value="Tetratricopeptide repeat domain"/>
    <property type="match status" value="2"/>
</dbReference>
<dbReference type="InterPro" id="IPR000160">
    <property type="entry name" value="GGDEF_dom"/>
</dbReference>
<evidence type="ECO:0000256" key="3">
    <source>
        <dbReference type="SAM" id="SignalP"/>
    </source>
</evidence>
<dbReference type="InterPro" id="IPR043128">
    <property type="entry name" value="Rev_trsase/Diguanyl_cyclase"/>
</dbReference>
<dbReference type="SUPFAM" id="SSF55073">
    <property type="entry name" value="Nucleotide cyclase"/>
    <property type="match status" value="1"/>
</dbReference>
<dbReference type="RefSeq" id="WP_345339757.1">
    <property type="nucleotide sequence ID" value="NZ_BAABLI010000011.1"/>
</dbReference>
<name>A0ABW4XQ51_9GAMM</name>
<dbReference type="InterPro" id="IPR050706">
    <property type="entry name" value="Cyclic-di-GMP_PDE-like"/>
</dbReference>
<proteinExistence type="predicted"/>
<dbReference type="CDD" id="cd01949">
    <property type="entry name" value="GGDEF"/>
    <property type="match status" value="1"/>
</dbReference>
<feature type="chain" id="PRO_5045104375" evidence="3">
    <location>
        <begin position="24"/>
        <end position="629"/>
    </location>
</feature>
<dbReference type="Pfam" id="PF13424">
    <property type="entry name" value="TPR_12"/>
    <property type="match status" value="1"/>
</dbReference>
<feature type="domain" description="GGDEF" evidence="4">
    <location>
        <begin position="489"/>
        <end position="623"/>
    </location>
</feature>
<keyword evidence="2" id="KW-0812">Transmembrane</keyword>
<dbReference type="Pfam" id="PF00990">
    <property type="entry name" value="GGDEF"/>
    <property type="match status" value="1"/>
</dbReference>